<comment type="caution">
    <text evidence="1">The sequence shown here is derived from an EMBL/GenBank/DDBJ whole genome shotgun (WGS) entry which is preliminary data.</text>
</comment>
<dbReference type="Proteomes" id="UP000077271">
    <property type="component" value="Unassembled WGS sequence"/>
</dbReference>
<dbReference type="AlphaFoldDB" id="A0A177KLP5"/>
<evidence type="ECO:0000313" key="1">
    <source>
        <dbReference type="EMBL" id="OAH54330.1"/>
    </source>
</evidence>
<protein>
    <submittedName>
        <fullName evidence="1">Uncharacterized protein</fullName>
    </submittedName>
</protein>
<name>A0A177KLP5_9BACI</name>
<accession>A0A177KLP5</accession>
<sequence length="112" mass="13392">MQTKPFIISVPKKAANIKHSEYLNLPNVRFYNWCREQYGLNKGVFHTIDNWFYEYGIVNILSRRIYLLAFLEYAKASGMKEEDRKFLRFGNGGLVVKLREFLQIQEEEVYMI</sequence>
<proteinExistence type="predicted"/>
<evidence type="ECO:0000313" key="2">
    <source>
        <dbReference type="Proteomes" id="UP000077271"/>
    </source>
</evidence>
<reference evidence="1 2" key="1">
    <citation type="submission" date="2016-01" db="EMBL/GenBank/DDBJ databases">
        <title>Investigation of taxonomic status of Bacillus aminovorans.</title>
        <authorList>
            <person name="Verma A."/>
            <person name="Pal Y."/>
            <person name="Krishnamurthi S."/>
        </authorList>
    </citation>
    <scope>NUCLEOTIDE SEQUENCE [LARGE SCALE GENOMIC DNA]</scope>
    <source>
        <strain evidence="1 2">DSM 4337</strain>
    </source>
</reference>
<dbReference type="EMBL" id="LQWZ01000033">
    <property type="protein sequence ID" value="OAH54330.1"/>
    <property type="molecule type" value="Genomic_DNA"/>
</dbReference>
<gene>
    <name evidence="1" type="ORF">AWH48_06920</name>
</gene>
<organism evidence="1 2">
    <name type="scientific">Domibacillus aminovorans</name>
    <dbReference type="NCBI Taxonomy" id="29332"/>
    <lineage>
        <taxon>Bacteria</taxon>
        <taxon>Bacillati</taxon>
        <taxon>Bacillota</taxon>
        <taxon>Bacilli</taxon>
        <taxon>Bacillales</taxon>
        <taxon>Bacillaceae</taxon>
        <taxon>Domibacillus</taxon>
    </lineage>
</organism>